<protein>
    <submittedName>
        <fullName evidence="1">Alpha/beta hydrolase</fullName>
    </submittedName>
</protein>
<dbReference type="Proteomes" id="UP000215884">
    <property type="component" value="Chromosome"/>
</dbReference>
<keyword evidence="1" id="KW-0378">Hydrolase</keyword>
<dbReference type="PANTHER" id="PTHR22946">
    <property type="entry name" value="DIENELACTONE HYDROLASE DOMAIN-CONTAINING PROTEIN-RELATED"/>
    <property type="match status" value="1"/>
</dbReference>
<evidence type="ECO:0000313" key="1">
    <source>
        <dbReference type="EMBL" id="AWM03186.1"/>
    </source>
</evidence>
<reference evidence="1 2" key="1">
    <citation type="journal article" date="2017" name="Syst. Appl. Microbiol.">
        <title>Soybeans inoculated with root zone soils of Canadian native legumes harbour diverse and novel Bradyrhizobium spp. that possess agricultural potential.</title>
        <authorList>
            <person name="Bromfield E.S.P."/>
            <person name="Cloutier S."/>
            <person name="Tambong J.T."/>
            <person name="Tran Thi T.V."/>
        </authorList>
    </citation>
    <scope>NUCLEOTIDE SEQUENCE [LARGE SCALE GENOMIC DNA]</scope>
    <source>
        <strain evidence="1 2">39S1MB</strain>
    </source>
</reference>
<dbReference type="InterPro" id="IPR050261">
    <property type="entry name" value="FrsA_esterase"/>
</dbReference>
<dbReference type="PANTHER" id="PTHR22946:SF8">
    <property type="entry name" value="ACETYL XYLAN ESTERASE DOMAIN-CONTAINING PROTEIN"/>
    <property type="match status" value="1"/>
</dbReference>
<keyword evidence="2" id="KW-1185">Reference proteome</keyword>
<accession>A0A2U8PZG1</accession>
<organism evidence="1 2">
    <name type="scientific">Bradyrhizobium amphicarpaeae</name>
    <dbReference type="NCBI Taxonomy" id="1404768"/>
    <lineage>
        <taxon>Bacteria</taxon>
        <taxon>Pseudomonadati</taxon>
        <taxon>Pseudomonadota</taxon>
        <taxon>Alphaproteobacteria</taxon>
        <taxon>Hyphomicrobiales</taxon>
        <taxon>Nitrobacteraceae</taxon>
        <taxon>Bradyrhizobium</taxon>
    </lineage>
</organism>
<dbReference type="RefSeq" id="WP_109862234.1">
    <property type="nucleotide sequence ID" value="NZ_CP029426.2"/>
</dbReference>
<proteinExistence type="predicted"/>
<reference evidence="1 2" key="2">
    <citation type="journal article" date="2019" name="Int. J. Syst. Evol. Microbiol.">
        <title>Description and complete genome sequence of Bradyrhizobium amphicarpaeae sp. nov., harbouring photosystem and nitrogen-fixation genes.</title>
        <authorList>
            <person name="Bromfield E.S.P."/>
            <person name="Cloutier S."/>
            <person name="Nguyen H.D.T."/>
        </authorList>
    </citation>
    <scope>NUCLEOTIDE SEQUENCE [LARGE SCALE GENOMIC DNA]</scope>
    <source>
        <strain evidence="1 2">39S1MB</strain>
    </source>
</reference>
<dbReference type="OrthoDB" id="217645at2"/>
<name>A0A2U8PZG1_9BRAD</name>
<dbReference type="GO" id="GO:0016787">
    <property type="term" value="F:hydrolase activity"/>
    <property type="evidence" value="ECO:0007669"/>
    <property type="project" value="UniProtKB-KW"/>
</dbReference>
<dbReference type="SUPFAM" id="SSF53474">
    <property type="entry name" value="alpha/beta-Hydrolases"/>
    <property type="match status" value="1"/>
</dbReference>
<dbReference type="EMBL" id="CP029426">
    <property type="protein sequence ID" value="AWM03186.1"/>
    <property type="molecule type" value="Genomic_DNA"/>
</dbReference>
<evidence type="ECO:0000313" key="2">
    <source>
        <dbReference type="Proteomes" id="UP000215884"/>
    </source>
</evidence>
<gene>
    <name evidence="1" type="ORF">CIT40_26185</name>
</gene>
<dbReference type="AlphaFoldDB" id="A0A2U8PZG1"/>
<dbReference type="KEGG" id="brq:CIT40_26185"/>
<dbReference type="Gene3D" id="3.40.50.1820">
    <property type="entry name" value="alpha/beta hydrolase"/>
    <property type="match status" value="1"/>
</dbReference>
<dbReference type="InterPro" id="IPR029058">
    <property type="entry name" value="AB_hydrolase_fold"/>
</dbReference>
<sequence>MQGDHWPHGSCDGAGANLARLRHRASEFFDSLSVADLVRERSRHLWVSDWLRVADDYRISAESARRDESAPIALEAWLCSLTALEVARSLSSPGDIADGDLSDRLDIGLRGLENEVGPAIQHVTIDGLDRGPLTGLFRPAFHQERSPVVICIADEGVTLGAMMSRLSPAYCHRNMSLLLVHAGNASIRRPFKAEHMLACWLDYLAARPDVDTRRIAVYGEGAGASHASRLAMSDRRIAAAVCDGGIATPIMRRAWLRRKSGVEQAATPPDWLQPSRRIPCPLLVVVGSRSMVWEEDALALQAGYRQAGADCSTVVPNCIPHPLGEVENFIAVDNFILEWLDNKLGGGRQLDSVTRL</sequence>